<feature type="region of interest" description="Disordered" evidence="1">
    <location>
        <begin position="70"/>
        <end position="110"/>
    </location>
</feature>
<keyword evidence="2" id="KW-0812">Transmembrane</keyword>
<name>A0ABZ1W002_9ACTN</name>
<keyword evidence="5" id="KW-1185">Reference proteome</keyword>
<keyword evidence="2" id="KW-0472">Membrane</keyword>
<evidence type="ECO:0000313" key="5">
    <source>
        <dbReference type="Proteomes" id="UP001432014"/>
    </source>
</evidence>
<sequence>MPILTPSTAPHPAPAPARATTALPALVPFTVILPALTALFADRLATPATIALIGADLAFIAATGALVAHRKAGTTTGATGTGPTDRARRDQETLDRLEPLRPDTPASATR</sequence>
<evidence type="ECO:0000313" key="4">
    <source>
        <dbReference type="EMBL" id="WUS61194.1"/>
    </source>
</evidence>
<protein>
    <submittedName>
        <fullName evidence="3">Uncharacterized protein</fullName>
    </submittedName>
</protein>
<feature type="transmembrane region" description="Helical" evidence="2">
    <location>
        <begin position="21"/>
        <end position="41"/>
    </location>
</feature>
<dbReference type="EMBL" id="CP108482">
    <property type="protein sequence ID" value="WUS61194.1"/>
    <property type="molecule type" value="Genomic_DNA"/>
</dbReference>
<feature type="compositionally biased region" description="Low complexity" evidence="1">
    <location>
        <begin position="73"/>
        <end position="84"/>
    </location>
</feature>
<dbReference type="RefSeq" id="WP_329492766.1">
    <property type="nucleotide sequence ID" value="NZ_CP108460.1"/>
</dbReference>
<proteinExistence type="predicted"/>
<keyword evidence="2" id="KW-1133">Transmembrane helix</keyword>
<reference evidence="3 5" key="1">
    <citation type="submission" date="2022-10" db="EMBL/GenBank/DDBJ databases">
        <title>The complete genomes of actinobacterial strains from the NBC collection.</title>
        <authorList>
            <person name="Joergensen T.S."/>
            <person name="Alvarez Arevalo M."/>
            <person name="Sterndorff E.B."/>
            <person name="Faurdal D."/>
            <person name="Vuksanovic O."/>
            <person name="Mourched A.-S."/>
            <person name="Charusanti P."/>
            <person name="Shaw S."/>
            <person name="Blin K."/>
            <person name="Weber T."/>
        </authorList>
    </citation>
    <scope>NUCLEOTIDE SEQUENCE [LARGE SCALE GENOMIC DNA]</scope>
    <source>
        <strain evidence="3 5">NBC_01247</strain>
    </source>
</reference>
<gene>
    <name evidence="3" type="ORF">OG469_00720</name>
    <name evidence="4" type="ORF">OG469_40300</name>
</gene>
<dbReference type="EMBL" id="CP108482">
    <property type="protein sequence ID" value="WUS54152.1"/>
    <property type="molecule type" value="Genomic_DNA"/>
</dbReference>
<feature type="compositionally biased region" description="Basic and acidic residues" evidence="1">
    <location>
        <begin position="85"/>
        <end position="101"/>
    </location>
</feature>
<accession>A0ABZ1W002</accession>
<feature type="transmembrane region" description="Helical" evidence="2">
    <location>
        <begin position="47"/>
        <end position="68"/>
    </location>
</feature>
<dbReference type="Proteomes" id="UP001432014">
    <property type="component" value="Chromosome"/>
</dbReference>
<organism evidence="3 5">
    <name type="scientific">Kitasatospora herbaricolor</name>
    <dbReference type="NCBI Taxonomy" id="68217"/>
    <lineage>
        <taxon>Bacteria</taxon>
        <taxon>Bacillati</taxon>
        <taxon>Actinomycetota</taxon>
        <taxon>Actinomycetes</taxon>
        <taxon>Kitasatosporales</taxon>
        <taxon>Streptomycetaceae</taxon>
        <taxon>Kitasatospora</taxon>
    </lineage>
</organism>
<evidence type="ECO:0000256" key="1">
    <source>
        <dbReference type="SAM" id="MobiDB-lite"/>
    </source>
</evidence>
<evidence type="ECO:0000256" key="2">
    <source>
        <dbReference type="SAM" id="Phobius"/>
    </source>
</evidence>
<evidence type="ECO:0000313" key="3">
    <source>
        <dbReference type="EMBL" id="WUS54152.1"/>
    </source>
</evidence>